<evidence type="ECO:0000256" key="1">
    <source>
        <dbReference type="ARBA" id="ARBA00001286"/>
    </source>
</evidence>
<keyword evidence="3 8" id="KW-0489">Methyltransferase</keyword>
<evidence type="ECO:0000256" key="7">
    <source>
        <dbReference type="ARBA" id="ARBA00049348"/>
    </source>
</evidence>
<evidence type="ECO:0000256" key="4">
    <source>
        <dbReference type="ARBA" id="ARBA00022679"/>
    </source>
</evidence>
<dbReference type="PANTHER" id="PTHR10815">
    <property type="entry name" value="METHYLATED-DNA--PROTEIN-CYSTEINE METHYLTRANSFERASE"/>
    <property type="match status" value="1"/>
</dbReference>
<dbReference type="InterPro" id="IPR036388">
    <property type="entry name" value="WH-like_DNA-bd_sf"/>
</dbReference>
<evidence type="ECO:0000256" key="8">
    <source>
        <dbReference type="HAMAP-Rule" id="MF_00772"/>
    </source>
</evidence>
<gene>
    <name evidence="10" type="primary">ogt</name>
    <name evidence="10" type="ORF">mvi_58520</name>
</gene>
<dbReference type="GO" id="GO:0032259">
    <property type="term" value="P:methylation"/>
    <property type="evidence" value="ECO:0007669"/>
    <property type="project" value="UniProtKB-KW"/>
</dbReference>
<feature type="active site" description="Nucleophile; methyl group acceptor" evidence="8">
    <location>
        <position position="157"/>
    </location>
</feature>
<reference evidence="10" key="1">
    <citation type="submission" date="2020-11" db="EMBL/GenBank/DDBJ databases">
        <title>Complete genome sequence of a novel pathogenic Methylobacterium strain isolated from rice in Vietnam.</title>
        <authorList>
            <person name="Lai K."/>
            <person name="Okazaki S."/>
            <person name="Higashi K."/>
            <person name="Mori H."/>
            <person name="Toyoda A."/>
            <person name="Kurokawa K."/>
        </authorList>
    </citation>
    <scope>NUCLEOTIDE SEQUENCE</scope>
    <source>
        <strain evidence="10">VL1</strain>
    </source>
</reference>
<feature type="domain" description="Methylated-DNA-[protein]-cysteine S-methyltransferase DNA binding" evidence="9">
    <location>
        <begin position="106"/>
        <end position="186"/>
    </location>
</feature>
<organism evidence="10 11">
    <name type="scientific">Methylobacterium indicum</name>
    <dbReference type="NCBI Taxonomy" id="1775910"/>
    <lineage>
        <taxon>Bacteria</taxon>
        <taxon>Pseudomonadati</taxon>
        <taxon>Pseudomonadota</taxon>
        <taxon>Alphaproteobacteria</taxon>
        <taxon>Hyphomicrobiales</taxon>
        <taxon>Methylobacteriaceae</taxon>
        <taxon>Methylobacterium</taxon>
    </lineage>
</organism>
<evidence type="ECO:0000313" key="11">
    <source>
        <dbReference type="Proteomes" id="UP000663508"/>
    </source>
</evidence>
<comment type="similarity">
    <text evidence="8">Belongs to the MGMT family.</text>
</comment>
<keyword evidence="2 8" id="KW-0963">Cytoplasm</keyword>
<dbReference type="GO" id="GO:0006307">
    <property type="term" value="P:DNA alkylation repair"/>
    <property type="evidence" value="ECO:0007669"/>
    <property type="project" value="UniProtKB-UniRule"/>
</dbReference>
<comment type="miscellaneous">
    <text evidence="8">This enzyme catalyzes only one turnover and therefore is not strictly catalytic. According to one definition, an enzyme is a biocatalyst that acts repeatedly and over many reaction cycles.</text>
</comment>
<accession>A0A8H9CA30</accession>
<comment type="function">
    <text evidence="8">Involved in the cellular defense against the biological effects of O6-methylguanine (O6-MeG) and O4-methylthymine (O4-MeT) in DNA. Repairs the methylated nucleobase in DNA by stoichiometrically transferring the methyl group to a cysteine residue in the enzyme. This is a suicide reaction: the enzyme is irreversibly inactivated.</text>
</comment>
<name>A0A8H9CA30_9HYPH</name>
<keyword evidence="5 8" id="KW-0227">DNA damage</keyword>
<evidence type="ECO:0000256" key="2">
    <source>
        <dbReference type="ARBA" id="ARBA00022490"/>
    </source>
</evidence>
<dbReference type="SUPFAM" id="SSF53155">
    <property type="entry name" value="Methylated DNA-protein cysteine methyltransferase domain"/>
    <property type="match status" value="1"/>
</dbReference>
<dbReference type="HAMAP" id="MF_00772">
    <property type="entry name" value="OGT"/>
    <property type="match status" value="1"/>
</dbReference>
<dbReference type="KEGG" id="mind:mvi_58520"/>
<dbReference type="CDD" id="cd06445">
    <property type="entry name" value="ATase"/>
    <property type="match status" value="1"/>
</dbReference>
<dbReference type="Proteomes" id="UP000663508">
    <property type="component" value="Chromosome"/>
</dbReference>
<comment type="catalytic activity">
    <reaction evidence="7 8">
        <text>a 6-O-methyl-2'-deoxyguanosine in DNA + L-cysteinyl-[protein] = S-methyl-L-cysteinyl-[protein] + a 2'-deoxyguanosine in DNA</text>
        <dbReference type="Rhea" id="RHEA:24000"/>
        <dbReference type="Rhea" id="RHEA-COMP:10131"/>
        <dbReference type="Rhea" id="RHEA-COMP:10132"/>
        <dbReference type="Rhea" id="RHEA-COMP:11367"/>
        <dbReference type="Rhea" id="RHEA-COMP:11368"/>
        <dbReference type="ChEBI" id="CHEBI:29950"/>
        <dbReference type="ChEBI" id="CHEBI:82612"/>
        <dbReference type="ChEBI" id="CHEBI:85445"/>
        <dbReference type="ChEBI" id="CHEBI:85448"/>
        <dbReference type="EC" id="2.1.1.63"/>
    </reaction>
</comment>
<dbReference type="NCBIfam" id="NF007626">
    <property type="entry name" value="PRK10286.1"/>
    <property type="match status" value="1"/>
</dbReference>
<protein>
    <recommendedName>
        <fullName evidence="8">Methylated-DNA--protein-cysteine methyltransferase</fullName>
        <ecNumber evidence="8">2.1.1.63</ecNumber>
    </recommendedName>
    <alternativeName>
        <fullName evidence="8">6-O-methylguanine-DNA methyltransferase</fullName>
        <shortName evidence="8">MGMT</shortName>
    </alternativeName>
    <alternativeName>
        <fullName evidence="8">O-6-methylguanine-DNA-alkyltransferase</fullName>
    </alternativeName>
</protein>
<evidence type="ECO:0000313" key="10">
    <source>
        <dbReference type="EMBL" id="BCM87391.1"/>
    </source>
</evidence>
<dbReference type="PROSITE" id="PS00374">
    <property type="entry name" value="MGMT"/>
    <property type="match status" value="1"/>
</dbReference>
<keyword evidence="6 8" id="KW-0234">DNA repair</keyword>
<evidence type="ECO:0000259" key="9">
    <source>
        <dbReference type="Pfam" id="PF01035"/>
    </source>
</evidence>
<sequence>MGRRVRRGGAAPGLLSGMSAAPFLLGTLPTPIGTMLLVFDEDASLRALDWSDHEARMRRLLRLHYGTAFSLRDAALPPAIRDPIAAYFAGDLGAIDGLAVCTNGTAFQREVWAALRHIPAGTTLSYGALAQRLGRDKAVRAVGLANGANPVGLVVPCHRVIGANATLTGYGGGLHRKQWLLAHEGVSLEGRQGRLDLG</sequence>
<dbReference type="InterPro" id="IPR014048">
    <property type="entry name" value="MethylDNA_cys_MeTrfase_DNA-bd"/>
</dbReference>
<comment type="catalytic activity">
    <reaction evidence="1 8">
        <text>a 4-O-methyl-thymidine in DNA + L-cysteinyl-[protein] = a thymidine in DNA + S-methyl-L-cysteinyl-[protein]</text>
        <dbReference type="Rhea" id="RHEA:53428"/>
        <dbReference type="Rhea" id="RHEA-COMP:10131"/>
        <dbReference type="Rhea" id="RHEA-COMP:10132"/>
        <dbReference type="Rhea" id="RHEA-COMP:13555"/>
        <dbReference type="Rhea" id="RHEA-COMP:13556"/>
        <dbReference type="ChEBI" id="CHEBI:29950"/>
        <dbReference type="ChEBI" id="CHEBI:82612"/>
        <dbReference type="ChEBI" id="CHEBI:137386"/>
        <dbReference type="ChEBI" id="CHEBI:137387"/>
        <dbReference type="EC" id="2.1.1.63"/>
    </reaction>
</comment>
<dbReference type="GO" id="GO:0005737">
    <property type="term" value="C:cytoplasm"/>
    <property type="evidence" value="ECO:0007669"/>
    <property type="project" value="UniProtKB-SubCell"/>
</dbReference>
<evidence type="ECO:0000256" key="3">
    <source>
        <dbReference type="ARBA" id="ARBA00022603"/>
    </source>
</evidence>
<dbReference type="FunFam" id="1.10.10.10:FF:000337">
    <property type="entry name" value="Methylated-DNA--protein-cysteine methyltransferase"/>
    <property type="match status" value="1"/>
</dbReference>
<dbReference type="InterPro" id="IPR036217">
    <property type="entry name" value="MethylDNA_cys_MeTrfase_DNAb"/>
</dbReference>
<dbReference type="PANTHER" id="PTHR10815:SF5">
    <property type="entry name" value="METHYLATED-DNA--PROTEIN-CYSTEINE METHYLTRANSFERASE"/>
    <property type="match status" value="1"/>
</dbReference>
<evidence type="ECO:0000256" key="5">
    <source>
        <dbReference type="ARBA" id="ARBA00022763"/>
    </source>
</evidence>
<dbReference type="SUPFAM" id="SSF46767">
    <property type="entry name" value="Methylated DNA-protein cysteine methyltransferase, C-terminal domain"/>
    <property type="match status" value="1"/>
</dbReference>
<dbReference type="Pfam" id="PF01035">
    <property type="entry name" value="DNA_binding_1"/>
    <property type="match status" value="1"/>
</dbReference>
<dbReference type="InterPro" id="IPR001497">
    <property type="entry name" value="MethylDNA_cys_MeTrfase_AS"/>
</dbReference>
<proteinExistence type="inferred from homology"/>
<dbReference type="NCBIfam" id="TIGR00589">
    <property type="entry name" value="ogt"/>
    <property type="match status" value="1"/>
</dbReference>
<dbReference type="InterPro" id="IPR023546">
    <property type="entry name" value="MGMT"/>
</dbReference>
<comment type="subcellular location">
    <subcellularLocation>
        <location evidence="8">Cytoplasm</location>
    </subcellularLocation>
</comment>
<evidence type="ECO:0000256" key="6">
    <source>
        <dbReference type="ARBA" id="ARBA00023204"/>
    </source>
</evidence>
<keyword evidence="4 8" id="KW-0808">Transferase</keyword>
<dbReference type="AlphaFoldDB" id="A0A8H9CA30"/>
<dbReference type="EC" id="2.1.1.63" evidence="8"/>
<dbReference type="EMBL" id="AP024145">
    <property type="protein sequence ID" value="BCM87391.1"/>
    <property type="molecule type" value="Genomic_DNA"/>
</dbReference>
<dbReference type="GO" id="GO:0003908">
    <property type="term" value="F:methylated-DNA-[protein]-cysteine S-methyltransferase activity"/>
    <property type="evidence" value="ECO:0007669"/>
    <property type="project" value="UniProtKB-UniRule"/>
</dbReference>
<dbReference type="InterPro" id="IPR036631">
    <property type="entry name" value="MGMT_N_sf"/>
</dbReference>
<dbReference type="Gene3D" id="1.10.10.10">
    <property type="entry name" value="Winged helix-like DNA-binding domain superfamily/Winged helix DNA-binding domain"/>
    <property type="match status" value="1"/>
</dbReference>